<dbReference type="InterPro" id="IPR052413">
    <property type="entry name" value="SUR7_domain"/>
</dbReference>
<feature type="transmembrane region" description="Helical" evidence="2">
    <location>
        <begin position="273"/>
        <end position="295"/>
    </location>
</feature>
<keyword evidence="2" id="KW-0472">Membrane</keyword>
<dbReference type="RefSeq" id="XP_024736991.1">
    <property type="nucleotide sequence ID" value="XM_024880197.1"/>
</dbReference>
<dbReference type="GO" id="GO:0005886">
    <property type="term" value="C:plasma membrane"/>
    <property type="evidence" value="ECO:0007669"/>
    <property type="project" value="InterPro"/>
</dbReference>
<dbReference type="PANTHER" id="PTHR28019">
    <property type="entry name" value="CELL MEMBRANE PROTEIN YLR413W-RELATED"/>
    <property type="match status" value="1"/>
</dbReference>
<feature type="region of interest" description="Disordered" evidence="1">
    <location>
        <begin position="304"/>
        <end position="325"/>
    </location>
</feature>
<reference evidence="3 4" key="1">
    <citation type="submission" date="2016-04" db="EMBL/GenBank/DDBJ databases">
        <title>A degradative enzymes factory behind the ericoid mycorrhizal symbiosis.</title>
        <authorList>
            <consortium name="DOE Joint Genome Institute"/>
            <person name="Martino E."/>
            <person name="Morin E."/>
            <person name="Grelet G."/>
            <person name="Kuo A."/>
            <person name="Kohler A."/>
            <person name="Daghino S."/>
            <person name="Barry K."/>
            <person name="Choi C."/>
            <person name="Cichocki N."/>
            <person name="Clum A."/>
            <person name="Copeland A."/>
            <person name="Hainaut M."/>
            <person name="Haridas S."/>
            <person name="Labutti K."/>
            <person name="Lindquist E."/>
            <person name="Lipzen A."/>
            <person name="Khouja H.-R."/>
            <person name="Murat C."/>
            <person name="Ohm R."/>
            <person name="Olson A."/>
            <person name="Spatafora J."/>
            <person name="Veneault-Fourrey C."/>
            <person name="Henrissat B."/>
            <person name="Grigoriev I."/>
            <person name="Martin F."/>
            <person name="Perotto S."/>
        </authorList>
    </citation>
    <scope>NUCLEOTIDE SEQUENCE [LARGE SCALE GENOMIC DNA]</scope>
    <source>
        <strain evidence="3 4">E</strain>
    </source>
</reference>
<dbReference type="Gene3D" id="1.20.140.150">
    <property type="match status" value="1"/>
</dbReference>
<feature type="transmembrane region" description="Helical" evidence="2">
    <location>
        <begin position="225"/>
        <end position="252"/>
    </location>
</feature>
<dbReference type="PANTHER" id="PTHR28019:SF2">
    <property type="entry name" value="CELL MEMBRANE PROTEIN YLR413W-RELATED"/>
    <property type="match status" value="1"/>
</dbReference>
<dbReference type="OrthoDB" id="2327445at2759"/>
<dbReference type="STRING" id="1095630.A0A2J6TAM4"/>
<evidence type="ECO:0000256" key="2">
    <source>
        <dbReference type="SAM" id="Phobius"/>
    </source>
</evidence>
<feature type="transmembrane region" description="Helical" evidence="2">
    <location>
        <begin position="159"/>
        <end position="179"/>
    </location>
</feature>
<keyword evidence="2" id="KW-1133">Transmembrane helix</keyword>
<accession>A0A2J6TAM4</accession>
<organism evidence="3 4">
    <name type="scientific">Hyaloscypha bicolor E</name>
    <dbReference type="NCBI Taxonomy" id="1095630"/>
    <lineage>
        <taxon>Eukaryota</taxon>
        <taxon>Fungi</taxon>
        <taxon>Dikarya</taxon>
        <taxon>Ascomycota</taxon>
        <taxon>Pezizomycotina</taxon>
        <taxon>Leotiomycetes</taxon>
        <taxon>Helotiales</taxon>
        <taxon>Hyaloscyphaceae</taxon>
        <taxon>Hyaloscypha</taxon>
        <taxon>Hyaloscypha bicolor</taxon>
    </lineage>
</organism>
<evidence type="ECO:0008006" key="5">
    <source>
        <dbReference type="Google" id="ProtNLM"/>
    </source>
</evidence>
<dbReference type="InterPro" id="IPR009571">
    <property type="entry name" value="SUR7/Rim9-like_fungi"/>
</dbReference>
<dbReference type="GO" id="GO:0051285">
    <property type="term" value="C:cell cortex of cell tip"/>
    <property type="evidence" value="ECO:0007669"/>
    <property type="project" value="TreeGrafter"/>
</dbReference>
<dbReference type="EMBL" id="KZ613791">
    <property type="protein sequence ID" value="PMD60087.1"/>
    <property type="molecule type" value="Genomic_DNA"/>
</dbReference>
<dbReference type="AlphaFoldDB" id="A0A2J6TAM4"/>
<feature type="transmembrane region" description="Helical" evidence="2">
    <location>
        <begin position="65"/>
        <end position="83"/>
    </location>
</feature>
<feature type="transmembrane region" description="Helical" evidence="2">
    <location>
        <begin position="191"/>
        <end position="213"/>
    </location>
</feature>
<dbReference type="Pfam" id="PF06687">
    <property type="entry name" value="SUR7"/>
    <property type="match status" value="1"/>
</dbReference>
<evidence type="ECO:0000313" key="3">
    <source>
        <dbReference type="EMBL" id="PMD60087.1"/>
    </source>
</evidence>
<proteinExistence type="predicted"/>
<dbReference type="Proteomes" id="UP000235371">
    <property type="component" value="Unassembled WGS sequence"/>
</dbReference>
<sequence>MAITDFEFLRSRKKAKAQDGGGEQVLNATDEREKVVQDDGAAAVANVEVDLLRLILFFERKQWRLIKISSFLYVLSCIFMLLVEIGNTHNRPVLRESYFLKIDVSNILPSTSPEDAILVNSIARSIGIHDFYQVGLWNFCEGYNDEGITDCSKPKNLWWFNPVAIILGELLYGATIALPSKITTILTLIRIVSNLMFSSFLLSIITSFLLIFLSPLVLLSRWYSYHFVTFAFISGLLNFIASTTACVMYVIFQKVITSQKELNISASLGVRMFVFMWLGTVFSMAGWAVHLHLAIVSRKKHHATRRERRERKREREGKSPRRCPQLSLPGFWRRRREARRSGGEVVVIIEE</sequence>
<protein>
    <recommendedName>
        <fullName evidence="5">SUR7-domain-containing protein</fullName>
    </recommendedName>
</protein>
<keyword evidence="2" id="KW-0812">Transmembrane</keyword>
<dbReference type="GO" id="GO:0031505">
    <property type="term" value="P:fungal-type cell wall organization"/>
    <property type="evidence" value="ECO:0007669"/>
    <property type="project" value="TreeGrafter"/>
</dbReference>
<name>A0A2J6TAM4_9HELO</name>
<gene>
    <name evidence="3" type="ORF">K444DRAFT_612729</name>
</gene>
<evidence type="ECO:0000313" key="4">
    <source>
        <dbReference type="Proteomes" id="UP000235371"/>
    </source>
</evidence>
<dbReference type="InParanoid" id="A0A2J6TAM4"/>
<evidence type="ECO:0000256" key="1">
    <source>
        <dbReference type="SAM" id="MobiDB-lite"/>
    </source>
</evidence>
<keyword evidence="4" id="KW-1185">Reference proteome</keyword>
<dbReference type="GeneID" id="36588274"/>